<protein>
    <recommendedName>
        <fullName evidence="6">Fe2OG dioxygenase domain-containing protein</fullName>
    </recommendedName>
</protein>
<dbReference type="InterPro" id="IPR044861">
    <property type="entry name" value="IPNS-like_FE2OG_OXY"/>
</dbReference>
<organism evidence="7 8">
    <name type="scientific">Aquilegia coerulea</name>
    <name type="common">Rocky mountain columbine</name>
    <dbReference type="NCBI Taxonomy" id="218851"/>
    <lineage>
        <taxon>Eukaryota</taxon>
        <taxon>Viridiplantae</taxon>
        <taxon>Streptophyta</taxon>
        <taxon>Embryophyta</taxon>
        <taxon>Tracheophyta</taxon>
        <taxon>Spermatophyta</taxon>
        <taxon>Magnoliopsida</taxon>
        <taxon>Ranunculales</taxon>
        <taxon>Ranunculaceae</taxon>
        <taxon>Thalictroideae</taxon>
        <taxon>Aquilegia</taxon>
    </lineage>
</organism>
<evidence type="ECO:0000259" key="6">
    <source>
        <dbReference type="PROSITE" id="PS51471"/>
    </source>
</evidence>
<dbReference type="Proteomes" id="UP000230069">
    <property type="component" value="Unassembled WGS sequence"/>
</dbReference>
<dbReference type="InterPro" id="IPR026992">
    <property type="entry name" value="DIOX_N"/>
</dbReference>
<evidence type="ECO:0000256" key="3">
    <source>
        <dbReference type="ARBA" id="ARBA00023002"/>
    </source>
</evidence>
<evidence type="ECO:0000313" key="7">
    <source>
        <dbReference type="EMBL" id="PIA36458.1"/>
    </source>
</evidence>
<feature type="domain" description="Fe2OG dioxygenase" evidence="6">
    <location>
        <begin position="215"/>
        <end position="316"/>
    </location>
</feature>
<dbReference type="Pfam" id="PF14226">
    <property type="entry name" value="DIOX_N"/>
    <property type="match status" value="1"/>
</dbReference>
<keyword evidence="4 5" id="KW-0408">Iron</keyword>
<comment type="similarity">
    <text evidence="1 5">Belongs to the iron/ascorbate-dependent oxidoreductase family.</text>
</comment>
<name>A0A2G5CYX2_AQUCA</name>
<evidence type="ECO:0000313" key="8">
    <source>
        <dbReference type="Proteomes" id="UP000230069"/>
    </source>
</evidence>
<dbReference type="OrthoDB" id="288590at2759"/>
<evidence type="ECO:0000256" key="1">
    <source>
        <dbReference type="ARBA" id="ARBA00008056"/>
    </source>
</evidence>
<keyword evidence="2 5" id="KW-0479">Metal-binding</keyword>
<dbReference type="EMBL" id="KZ305051">
    <property type="protein sequence ID" value="PIA36458.1"/>
    <property type="molecule type" value="Genomic_DNA"/>
</dbReference>
<evidence type="ECO:0000256" key="2">
    <source>
        <dbReference type="ARBA" id="ARBA00022723"/>
    </source>
</evidence>
<dbReference type="PANTHER" id="PTHR10209:SF429">
    <property type="entry name" value="1-AMINOCYCLOPROPANE-1-CARBOXYLATE OXIDASE HOMOLOG 1-LIKE"/>
    <property type="match status" value="1"/>
</dbReference>
<dbReference type="InterPro" id="IPR005123">
    <property type="entry name" value="Oxoglu/Fe-dep_dioxygenase_dom"/>
</dbReference>
<accession>A0A2G5CYX2</accession>
<dbReference type="SUPFAM" id="SSF51197">
    <property type="entry name" value="Clavaminate synthase-like"/>
    <property type="match status" value="1"/>
</dbReference>
<evidence type="ECO:0000256" key="4">
    <source>
        <dbReference type="ARBA" id="ARBA00023004"/>
    </source>
</evidence>
<keyword evidence="8" id="KW-1185">Reference proteome</keyword>
<dbReference type="GO" id="GO:0046872">
    <property type="term" value="F:metal ion binding"/>
    <property type="evidence" value="ECO:0007669"/>
    <property type="project" value="UniProtKB-KW"/>
</dbReference>
<dbReference type="Pfam" id="PF03171">
    <property type="entry name" value="2OG-FeII_Oxy"/>
    <property type="match status" value="1"/>
</dbReference>
<dbReference type="GO" id="GO:0051213">
    <property type="term" value="F:dioxygenase activity"/>
    <property type="evidence" value="ECO:0007669"/>
    <property type="project" value="UniProtKB-ARBA"/>
</dbReference>
<keyword evidence="3 5" id="KW-0560">Oxidoreductase</keyword>
<dbReference type="PANTHER" id="PTHR10209">
    <property type="entry name" value="OXIDOREDUCTASE, 2OG-FE II OXYGENASE FAMILY PROTEIN"/>
    <property type="match status" value="1"/>
</dbReference>
<proteinExistence type="inferred from homology"/>
<dbReference type="AlphaFoldDB" id="A0A2G5CYX2"/>
<sequence length="367" mass="41614">MEIGLSSPILESEFNRAKELKAFDDTKTGVKGLVDTGILKVPKIFIRPLNELGHNSDSNLNHFQIPIIDLHGYADDKHQRQEIVDGILSASQNWGFFQVVNHGVPTSLMEGMTKAVHRFNEQDDLKKELYSRDRARRVRFHSNVDLYISKTANWRDSLIFNMLGPDPLHPQELPIVFRDITIEYTKHVKNLGDILFELLSEGLGLKPDFLKQMKCAEPCNVVCNYYPPCPEPELTFGSPLHTDPVFLTILLQENIAGLQVLHQDSWVDVNPIPGAFVVNIGDLLQIISNDTLKSVKHRVLVNHMTPRVSVACFLTTLYNATNPFGPIKELITKDKHPIYRDVLMKDYSSYYASQGVDGKSALDYFKL</sequence>
<dbReference type="InParanoid" id="A0A2G5CYX2"/>
<dbReference type="PROSITE" id="PS51471">
    <property type="entry name" value="FE2OG_OXY"/>
    <property type="match status" value="1"/>
</dbReference>
<dbReference type="InterPro" id="IPR027443">
    <property type="entry name" value="IPNS-like_sf"/>
</dbReference>
<gene>
    <name evidence="7" type="ORF">AQUCO_03400382v1</name>
</gene>
<dbReference type="Gene3D" id="2.60.120.330">
    <property type="entry name" value="B-lactam Antibiotic, Isopenicillin N Synthase, Chain"/>
    <property type="match status" value="1"/>
</dbReference>
<evidence type="ECO:0000256" key="5">
    <source>
        <dbReference type="RuleBase" id="RU003682"/>
    </source>
</evidence>
<reference evidence="7 8" key="1">
    <citation type="submission" date="2017-09" db="EMBL/GenBank/DDBJ databases">
        <title>WGS assembly of Aquilegia coerulea Goldsmith.</title>
        <authorList>
            <person name="Hodges S."/>
            <person name="Kramer E."/>
            <person name="Nordborg M."/>
            <person name="Tomkins J."/>
            <person name="Borevitz J."/>
            <person name="Derieg N."/>
            <person name="Yan J."/>
            <person name="Mihaltcheva S."/>
            <person name="Hayes R.D."/>
            <person name="Rokhsar D."/>
        </authorList>
    </citation>
    <scope>NUCLEOTIDE SEQUENCE [LARGE SCALE GENOMIC DNA]</scope>
    <source>
        <strain evidence="8">cv. Goldsmith</strain>
    </source>
</reference>
<dbReference type="FunFam" id="2.60.120.330:FF:000005">
    <property type="entry name" value="1-aminocyclopropane-1-carboxylate oxidase homolog 1"/>
    <property type="match status" value="1"/>
</dbReference>